<comment type="caution">
    <text evidence="2">The sequence shown here is derived from an EMBL/GenBank/DDBJ whole genome shotgun (WGS) entry which is preliminary data.</text>
</comment>
<dbReference type="Proteomes" id="UP000588491">
    <property type="component" value="Unassembled WGS sequence"/>
</dbReference>
<sequence length="98" mass="11243">MLKKQKEFYPIILTLVLFLVALLVFFVFNGRIFPNINLWIPIFLYILIDVGFIVSLILGIKSKNKTVKVFSILSNIAFMIPLSIWLFLLLLANGISEP</sequence>
<accession>A0A7Y0KBP9</accession>
<feature type="transmembrane region" description="Helical" evidence="1">
    <location>
        <begin position="72"/>
        <end position="92"/>
    </location>
</feature>
<keyword evidence="1" id="KW-1133">Transmembrane helix</keyword>
<organism evidence="2 3">
    <name type="scientific">Niallia alba</name>
    <dbReference type="NCBI Taxonomy" id="2729105"/>
    <lineage>
        <taxon>Bacteria</taxon>
        <taxon>Bacillati</taxon>
        <taxon>Bacillota</taxon>
        <taxon>Bacilli</taxon>
        <taxon>Bacillales</taxon>
        <taxon>Bacillaceae</taxon>
        <taxon>Niallia</taxon>
    </lineage>
</organism>
<protein>
    <recommendedName>
        <fullName evidence="4">NADH dehydrogenase subunit 4</fullName>
    </recommendedName>
</protein>
<name>A0A7Y0KBP9_9BACI</name>
<keyword evidence="3" id="KW-1185">Reference proteome</keyword>
<dbReference type="EMBL" id="JABBPK010000001">
    <property type="protein sequence ID" value="NMO79297.1"/>
    <property type="molecule type" value="Genomic_DNA"/>
</dbReference>
<feature type="transmembrane region" description="Helical" evidence="1">
    <location>
        <begin position="38"/>
        <end position="60"/>
    </location>
</feature>
<keyword evidence="1" id="KW-0812">Transmembrane</keyword>
<evidence type="ECO:0008006" key="4">
    <source>
        <dbReference type="Google" id="ProtNLM"/>
    </source>
</evidence>
<evidence type="ECO:0000256" key="1">
    <source>
        <dbReference type="SAM" id="Phobius"/>
    </source>
</evidence>
<evidence type="ECO:0000313" key="3">
    <source>
        <dbReference type="Proteomes" id="UP000588491"/>
    </source>
</evidence>
<evidence type="ECO:0000313" key="2">
    <source>
        <dbReference type="EMBL" id="NMO79297.1"/>
    </source>
</evidence>
<gene>
    <name evidence="2" type="ORF">HHU08_20295</name>
</gene>
<proteinExistence type="predicted"/>
<feature type="transmembrane region" description="Helical" evidence="1">
    <location>
        <begin position="12"/>
        <end position="32"/>
    </location>
</feature>
<dbReference type="AlphaFoldDB" id="A0A7Y0KBP9"/>
<keyword evidence="1" id="KW-0472">Membrane</keyword>
<reference evidence="2 3" key="1">
    <citation type="submission" date="2020-04" db="EMBL/GenBank/DDBJ databases">
        <title>Bacillus sp. UniB3 isolated from commercial digestive syrup.</title>
        <authorList>
            <person name="Thorat V."/>
            <person name="Kirdat K."/>
            <person name="Tiwarekar B."/>
            <person name="Yadav A."/>
        </authorList>
    </citation>
    <scope>NUCLEOTIDE SEQUENCE [LARGE SCALE GENOMIC DNA]</scope>
    <source>
        <strain evidence="2 3">UniB3</strain>
    </source>
</reference>